<dbReference type="PANTHER" id="PTHR35011:SF2">
    <property type="entry name" value="2,3-DIKETO-L-GULONATE TRAP TRANSPORTER SMALL PERMEASE PROTEIN YIAM"/>
    <property type="match status" value="1"/>
</dbReference>
<evidence type="ECO:0000313" key="16">
    <source>
        <dbReference type="Proteomes" id="UP000576087"/>
    </source>
</evidence>
<feature type="transmembrane region" description="Helical" evidence="9">
    <location>
        <begin position="97"/>
        <end position="116"/>
    </location>
</feature>
<evidence type="ECO:0000256" key="9">
    <source>
        <dbReference type="RuleBase" id="RU369079"/>
    </source>
</evidence>
<keyword evidence="3" id="KW-1003">Cell membrane</keyword>
<feature type="transmembrane region" description="Helical" evidence="9">
    <location>
        <begin position="16"/>
        <end position="41"/>
    </location>
</feature>
<evidence type="ECO:0000256" key="8">
    <source>
        <dbReference type="ARBA" id="ARBA00038436"/>
    </source>
</evidence>
<dbReference type="PANTHER" id="PTHR35011">
    <property type="entry name" value="2,3-DIKETO-L-GULONATE TRAP TRANSPORTER SMALL PERMEASE PROTEIN YIAM"/>
    <property type="match status" value="1"/>
</dbReference>
<evidence type="ECO:0000313" key="12">
    <source>
        <dbReference type="EMBL" id="MBB4414876.1"/>
    </source>
</evidence>
<dbReference type="RefSeq" id="WP_183830171.1">
    <property type="nucleotide sequence ID" value="NZ_JACIGW010000014.1"/>
</dbReference>
<gene>
    <name evidence="12" type="ORF">GGE31_005423</name>
    <name evidence="11" type="ORF">GGE33_005407</name>
    <name evidence="13" type="ORF">GGE35_005407</name>
</gene>
<feature type="domain" description="Tripartite ATP-independent periplasmic transporters DctQ component" evidence="10">
    <location>
        <begin position="31"/>
        <end position="162"/>
    </location>
</feature>
<evidence type="ECO:0000313" key="14">
    <source>
        <dbReference type="Proteomes" id="UP000520770"/>
    </source>
</evidence>
<evidence type="ECO:0000313" key="13">
    <source>
        <dbReference type="EMBL" id="MBB4449550.1"/>
    </source>
</evidence>
<keyword evidence="4 9" id="KW-0997">Cell inner membrane</keyword>
<dbReference type="GO" id="GO:0005886">
    <property type="term" value="C:plasma membrane"/>
    <property type="evidence" value="ECO:0007669"/>
    <property type="project" value="UniProtKB-SubCell"/>
</dbReference>
<accession>A0A7W6TLS9</accession>
<keyword evidence="15" id="KW-1185">Reference proteome</keyword>
<dbReference type="EMBL" id="JACIGY010000016">
    <property type="protein sequence ID" value="MBB4414876.1"/>
    <property type="molecule type" value="Genomic_DNA"/>
</dbReference>
<comment type="similarity">
    <text evidence="8 9">Belongs to the TRAP transporter small permease family.</text>
</comment>
<evidence type="ECO:0000256" key="6">
    <source>
        <dbReference type="ARBA" id="ARBA00022989"/>
    </source>
</evidence>
<dbReference type="Proteomes" id="UP000576087">
    <property type="component" value="Unassembled WGS sequence"/>
</dbReference>
<evidence type="ECO:0000256" key="4">
    <source>
        <dbReference type="ARBA" id="ARBA00022519"/>
    </source>
</evidence>
<keyword evidence="6 9" id="KW-1133">Transmembrane helix</keyword>
<evidence type="ECO:0000256" key="7">
    <source>
        <dbReference type="ARBA" id="ARBA00023136"/>
    </source>
</evidence>
<comment type="subunit">
    <text evidence="9">The complex comprises the extracytoplasmic solute receptor protein and the two transmembrane proteins.</text>
</comment>
<dbReference type="EMBL" id="JACIGW010000014">
    <property type="protein sequence ID" value="MBB4351624.1"/>
    <property type="molecule type" value="Genomic_DNA"/>
</dbReference>
<proteinExistence type="inferred from homology"/>
<comment type="caution">
    <text evidence="12">The sequence shown here is derived from an EMBL/GenBank/DDBJ whole genome shotgun (WGS) entry which is preliminary data.</text>
</comment>
<evidence type="ECO:0000256" key="5">
    <source>
        <dbReference type="ARBA" id="ARBA00022692"/>
    </source>
</evidence>
<dbReference type="GO" id="GO:0015740">
    <property type="term" value="P:C4-dicarboxylate transport"/>
    <property type="evidence" value="ECO:0007669"/>
    <property type="project" value="TreeGrafter"/>
</dbReference>
<dbReference type="EMBL" id="JACIHM010000017">
    <property type="protein sequence ID" value="MBB4449550.1"/>
    <property type="molecule type" value="Genomic_DNA"/>
</dbReference>
<dbReference type="Pfam" id="PF04290">
    <property type="entry name" value="DctQ"/>
    <property type="match status" value="1"/>
</dbReference>
<keyword evidence="2 9" id="KW-0813">Transport</keyword>
<evidence type="ECO:0000313" key="11">
    <source>
        <dbReference type="EMBL" id="MBB4351624.1"/>
    </source>
</evidence>
<keyword evidence="5 9" id="KW-0812">Transmembrane</keyword>
<comment type="caution">
    <text evidence="9">Lacks conserved residue(s) required for the propagation of feature annotation.</text>
</comment>
<evidence type="ECO:0000256" key="2">
    <source>
        <dbReference type="ARBA" id="ARBA00022448"/>
    </source>
</evidence>
<name>A0A7W6TLS9_9HYPH</name>
<comment type="function">
    <text evidence="9">Part of the tripartite ATP-independent periplasmic (TRAP) transport system.</text>
</comment>
<dbReference type="Proteomes" id="UP000520770">
    <property type="component" value="Unassembled WGS sequence"/>
</dbReference>
<dbReference type="Proteomes" id="UP000524535">
    <property type="component" value="Unassembled WGS sequence"/>
</dbReference>
<dbReference type="AlphaFoldDB" id="A0A7W6TLS9"/>
<keyword evidence="7 9" id="KW-0472">Membrane</keyword>
<dbReference type="GO" id="GO:0022857">
    <property type="term" value="F:transmembrane transporter activity"/>
    <property type="evidence" value="ECO:0007669"/>
    <property type="project" value="UniProtKB-UniRule"/>
</dbReference>
<reference evidence="14 15" key="1">
    <citation type="submission" date="2020-08" db="EMBL/GenBank/DDBJ databases">
        <title>Genomic Encyclopedia of Type Strains, Phase IV (KMG-V): Genome sequencing to study the core and pangenomes of soil and plant-associated prokaryotes.</title>
        <authorList>
            <person name="Whitman W."/>
        </authorList>
    </citation>
    <scope>NUCLEOTIDE SEQUENCE [LARGE SCALE GENOMIC DNA]</scope>
    <source>
        <strain evidence="12 15">SEMIA 444</strain>
        <strain evidence="11 14">SEMIA 448</strain>
        <strain evidence="13 16">SEMIA 452</strain>
    </source>
</reference>
<organism evidence="12 15">
    <name type="scientific">Aliirhizobium cellulosilyticum</name>
    <dbReference type="NCBI Taxonomy" id="393664"/>
    <lineage>
        <taxon>Bacteria</taxon>
        <taxon>Pseudomonadati</taxon>
        <taxon>Pseudomonadota</taxon>
        <taxon>Alphaproteobacteria</taxon>
        <taxon>Hyphomicrobiales</taxon>
        <taxon>Rhizobiaceae</taxon>
        <taxon>Aliirhizobium</taxon>
    </lineage>
</organism>
<protein>
    <recommendedName>
        <fullName evidence="9">TRAP transporter small permease protein</fullName>
    </recommendedName>
</protein>
<evidence type="ECO:0000256" key="1">
    <source>
        <dbReference type="ARBA" id="ARBA00004429"/>
    </source>
</evidence>
<dbReference type="InterPro" id="IPR007387">
    <property type="entry name" value="TRAP_DctQ"/>
</dbReference>
<evidence type="ECO:0000259" key="10">
    <source>
        <dbReference type="Pfam" id="PF04290"/>
    </source>
</evidence>
<comment type="subcellular location">
    <subcellularLocation>
        <location evidence="1 9">Cell inner membrane</location>
        <topology evidence="1 9">Multi-pass membrane protein</topology>
    </subcellularLocation>
</comment>
<dbReference type="InterPro" id="IPR055348">
    <property type="entry name" value="DctQ"/>
</dbReference>
<evidence type="ECO:0000256" key="3">
    <source>
        <dbReference type="ARBA" id="ARBA00022475"/>
    </source>
</evidence>
<sequence>MSGDVTLPAQSWLERVTVWLAVIAAAAMLFLVILISVGVILRYAFNVPVLGLNEINQLAALTLVMAALPYCTAKSGHVGVDVFDNAIGRVGRFIGDIGSRLLSGFVLSVLAQRAILKALDAREFSDTTNMLSLPIWPFYGILAFGITLCVIVMAAQCVTIIRAGGR</sequence>
<evidence type="ECO:0000313" key="15">
    <source>
        <dbReference type="Proteomes" id="UP000524535"/>
    </source>
</evidence>
<feature type="transmembrane region" description="Helical" evidence="9">
    <location>
        <begin position="136"/>
        <end position="161"/>
    </location>
</feature>